<protein>
    <submittedName>
        <fullName evidence="6">Sugar (Pentulose or hexulose) kinase</fullName>
    </submittedName>
</protein>
<dbReference type="PANTHER" id="PTHR43095:SF5">
    <property type="entry name" value="XYLULOSE KINASE"/>
    <property type="match status" value="1"/>
</dbReference>
<evidence type="ECO:0000259" key="5">
    <source>
        <dbReference type="Pfam" id="PF21546"/>
    </source>
</evidence>
<dbReference type="CDD" id="cd07772">
    <property type="entry name" value="ASKHA_NBD_FGGY_NaCK-like"/>
    <property type="match status" value="1"/>
</dbReference>
<comment type="similarity">
    <text evidence="1">Belongs to the FGGY kinase family.</text>
</comment>
<dbReference type="STRING" id="311180.SAMN04488050_103264"/>
<evidence type="ECO:0000259" key="4">
    <source>
        <dbReference type="Pfam" id="PF00370"/>
    </source>
</evidence>
<dbReference type="SUPFAM" id="SSF53067">
    <property type="entry name" value="Actin-like ATPase domain"/>
    <property type="match status" value="2"/>
</dbReference>
<name>A0A1I6RPI3_9RHOB</name>
<organism evidence="6 7">
    <name type="scientific">Alloyangia pacifica</name>
    <dbReference type="NCBI Taxonomy" id="311180"/>
    <lineage>
        <taxon>Bacteria</taxon>
        <taxon>Pseudomonadati</taxon>
        <taxon>Pseudomonadota</taxon>
        <taxon>Alphaproteobacteria</taxon>
        <taxon>Rhodobacterales</taxon>
        <taxon>Roseobacteraceae</taxon>
        <taxon>Alloyangia</taxon>
    </lineage>
</organism>
<dbReference type="Pfam" id="PF21546">
    <property type="entry name" value="FGGY_C_2"/>
    <property type="match status" value="1"/>
</dbReference>
<dbReference type="RefSeq" id="WP_092422960.1">
    <property type="nucleotide sequence ID" value="NZ_FNCL01000003.1"/>
</dbReference>
<dbReference type="InterPro" id="IPR043129">
    <property type="entry name" value="ATPase_NBD"/>
</dbReference>
<gene>
    <name evidence="6" type="ORF">SAMN04488050_103264</name>
</gene>
<keyword evidence="7" id="KW-1185">Reference proteome</keyword>
<sequence>MTKPPRPSPRHVAVWDIGKTNAKIAVVDVHSMSEIGVRTRPNRVLTGGPYPHYDIEGLWAFLLDGLSELQAEHGIDAISITTHGASLVLLDGTGALACPMLDYEHGGPDALAAQYDAIRPDFPVTGSPRLPMGLNAGAQLHWLLETQPGLRERLAQVVTYPQYWSGRLTGRFGCEYTSLGCHTDLWQPRGRSFSPLVAALGLEGKMAPLAHAGDVAGTLLPEVAARTGIAPDTPVLSGIHDSNASLLPHLKALPQPFAVVSTGTWVISMAVGGAQVPLDPARDLLINVNALGGPTPSARFMGGREYEMLKPETGPHSERDVRAVLQRQAMLLPSVETSSGPFPGRHGDWSEALSPGEKSAALAFYLGLMTAECLSLIGAEGPVVVEGPFARNALLLDMLAAATGRDVVCSASATGTSIGAALLAAGEAAASAVQAHEVTLDRGALDRYAAAWRVAVRGDPSEGSFPRRANG</sequence>
<evidence type="ECO:0000256" key="1">
    <source>
        <dbReference type="ARBA" id="ARBA00009156"/>
    </source>
</evidence>
<evidence type="ECO:0000256" key="2">
    <source>
        <dbReference type="ARBA" id="ARBA00022679"/>
    </source>
</evidence>
<evidence type="ECO:0000313" key="6">
    <source>
        <dbReference type="EMBL" id="SFS66594.1"/>
    </source>
</evidence>
<dbReference type="InterPro" id="IPR050406">
    <property type="entry name" value="FGGY_Carb_Kinase"/>
</dbReference>
<dbReference type="Proteomes" id="UP000199392">
    <property type="component" value="Unassembled WGS sequence"/>
</dbReference>
<dbReference type="Pfam" id="PF00370">
    <property type="entry name" value="FGGY_N"/>
    <property type="match status" value="1"/>
</dbReference>
<evidence type="ECO:0000256" key="3">
    <source>
        <dbReference type="ARBA" id="ARBA00022777"/>
    </source>
</evidence>
<dbReference type="AlphaFoldDB" id="A0A1I6RPI3"/>
<dbReference type="OrthoDB" id="9786272at2"/>
<reference evidence="7" key="1">
    <citation type="submission" date="2016-10" db="EMBL/GenBank/DDBJ databases">
        <authorList>
            <person name="Varghese N."/>
            <person name="Submissions S."/>
        </authorList>
    </citation>
    <scope>NUCLEOTIDE SEQUENCE [LARGE SCALE GENOMIC DNA]</scope>
    <source>
        <strain evidence="7">DSM 26894</strain>
    </source>
</reference>
<proteinExistence type="inferred from homology"/>
<dbReference type="EMBL" id="FOZW01000003">
    <property type="protein sequence ID" value="SFS66594.1"/>
    <property type="molecule type" value="Genomic_DNA"/>
</dbReference>
<dbReference type="GO" id="GO:0016301">
    <property type="term" value="F:kinase activity"/>
    <property type="evidence" value="ECO:0007669"/>
    <property type="project" value="UniProtKB-KW"/>
</dbReference>
<keyword evidence="3 6" id="KW-0418">Kinase</keyword>
<dbReference type="PANTHER" id="PTHR43095">
    <property type="entry name" value="SUGAR KINASE"/>
    <property type="match status" value="1"/>
</dbReference>
<evidence type="ECO:0000313" key="7">
    <source>
        <dbReference type="Proteomes" id="UP000199392"/>
    </source>
</evidence>
<keyword evidence="2" id="KW-0808">Transferase</keyword>
<dbReference type="GO" id="GO:0005975">
    <property type="term" value="P:carbohydrate metabolic process"/>
    <property type="evidence" value="ECO:0007669"/>
    <property type="project" value="InterPro"/>
</dbReference>
<dbReference type="InterPro" id="IPR049382">
    <property type="entry name" value="FGGY_C_2"/>
</dbReference>
<dbReference type="Gene3D" id="3.30.420.40">
    <property type="match status" value="2"/>
</dbReference>
<accession>A0A1I6RPI3</accession>
<feature type="domain" description="Carbohydrate kinase FGGY N-terminal" evidence="4">
    <location>
        <begin position="15"/>
        <end position="247"/>
    </location>
</feature>
<feature type="domain" description="Carbohydrate kinase FGGY C-terminal" evidence="5">
    <location>
        <begin position="255"/>
        <end position="426"/>
    </location>
</feature>
<dbReference type="InterPro" id="IPR018484">
    <property type="entry name" value="FGGY_N"/>
</dbReference>